<keyword evidence="4 5" id="KW-0472">Membrane</keyword>
<dbReference type="HOGENOM" id="CLU_001265_31_0_6"/>
<evidence type="ECO:0000259" key="6">
    <source>
        <dbReference type="PROSITE" id="PS50850"/>
    </source>
</evidence>
<evidence type="ECO:0000313" key="8">
    <source>
        <dbReference type="EMBL" id="NDS68957.1"/>
    </source>
</evidence>
<dbReference type="KEGG" id="ftc:DA46_1241"/>
<dbReference type="OMA" id="AMPYLID"/>
<dbReference type="InterPro" id="IPR011701">
    <property type="entry name" value="MFS"/>
</dbReference>
<feature type="transmembrane region" description="Helical" evidence="5">
    <location>
        <begin position="158"/>
        <end position="179"/>
    </location>
</feature>
<evidence type="ECO:0000256" key="1">
    <source>
        <dbReference type="ARBA" id="ARBA00004127"/>
    </source>
</evidence>
<dbReference type="AlphaFoldDB" id="A0A0B3VVB6"/>
<reference evidence="8" key="2">
    <citation type="submission" date="2020-02" db="EMBL/GenBank/DDBJ databases">
        <title>Using affinity propagation clustering for identifying bacterial clades and subclades with whole-genome sequences of Francisella tularensis.</title>
        <authorList>
            <person name="Homeier-Bachmann T."/>
            <person name="Abdel-Glil M.Y."/>
            <person name="Hackbart A."/>
            <person name="Hotzel H."/>
            <person name="Tomaso H."/>
        </authorList>
    </citation>
    <scope>NUCLEOTIDE SEQUENCE</scope>
    <source>
        <strain evidence="8">15T0085</strain>
        <strain evidence="7">17T1429</strain>
    </source>
</reference>
<evidence type="ECO:0000256" key="5">
    <source>
        <dbReference type="SAM" id="Phobius"/>
    </source>
</evidence>
<name>A0A0B3VVB6_FRATU</name>
<comment type="subcellular location">
    <subcellularLocation>
        <location evidence="1">Endomembrane system</location>
        <topology evidence="1">Multi-pass membrane protein</topology>
    </subcellularLocation>
</comment>
<feature type="transmembrane region" description="Helical" evidence="5">
    <location>
        <begin position="25"/>
        <end position="42"/>
    </location>
</feature>
<dbReference type="InterPro" id="IPR020846">
    <property type="entry name" value="MFS_dom"/>
</dbReference>
<dbReference type="eggNOG" id="COG2271">
    <property type="taxonomic scope" value="Bacteria"/>
</dbReference>
<feature type="transmembrane region" description="Helical" evidence="5">
    <location>
        <begin position="378"/>
        <end position="404"/>
    </location>
</feature>
<feature type="transmembrane region" description="Helical" evidence="5">
    <location>
        <begin position="343"/>
        <end position="366"/>
    </location>
</feature>
<dbReference type="Gene3D" id="1.20.1250.20">
    <property type="entry name" value="MFS general substrate transporter like domains"/>
    <property type="match status" value="2"/>
</dbReference>
<proteinExistence type="predicted"/>
<comment type="caution">
    <text evidence="8">The sequence shown here is derived from an EMBL/GenBank/DDBJ whole genome shotgun (WGS) entry which is preliminary data.</text>
</comment>
<keyword evidence="2 5" id="KW-0812">Transmembrane</keyword>
<dbReference type="SUPFAM" id="SSF103473">
    <property type="entry name" value="MFS general substrate transporter"/>
    <property type="match status" value="1"/>
</dbReference>
<dbReference type="EMBL" id="JAAGJP010000066">
    <property type="protein sequence ID" value="NDS68957.1"/>
    <property type="molecule type" value="Genomic_DNA"/>
</dbReference>
<feature type="transmembrane region" description="Helical" evidence="5">
    <location>
        <begin position="92"/>
        <end position="121"/>
    </location>
</feature>
<dbReference type="Pfam" id="PF07690">
    <property type="entry name" value="MFS_1"/>
    <property type="match status" value="1"/>
</dbReference>
<evidence type="ECO:0000256" key="4">
    <source>
        <dbReference type="ARBA" id="ARBA00023136"/>
    </source>
</evidence>
<dbReference type="CDD" id="cd17345">
    <property type="entry name" value="MFS_GlpT"/>
    <property type="match status" value="1"/>
</dbReference>
<dbReference type="PANTHER" id="PTHR43826">
    <property type="entry name" value="GLUCOSE-6-PHOSPHATE EXCHANGER SLC37A4"/>
    <property type="match status" value="1"/>
</dbReference>
<feature type="transmembrane region" description="Helical" evidence="5">
    <location>
        <begin position="287"/>
        <end position="307"/>
    </location>
</feature>
<feature type="domain" description="Major facilitator superfamily (MFS) profile" evidence="6">
    <location>
        <begin position="1"/>
        <end position="434"/>
    </location>
</feature>
<dbReference type="KEGG" id="ftz:CH68_1636"/>
<gene>
    <name evidence="8" type="ORF">FWI86_08185</name>
    <name evidence="7" type="ORF">FWJ04_07765</name>
</gene>
<reference evidence="8" key="1">
    <citation type="submission" date="2019-08" db="EMBL/GenBank/DDBJ databases">
        <authorList>
            <person name="Busch A."/>
        </authorList>
    </citation>
    <scope>NUCLEOTIDE SEQUENCE</scope>
    <source>
        <strain evidence="8">15T0085</strain>
        <strain evidence="7">17T1429</strain>
    </source>
</reference>
<keyword evidence="3 5" id="KW-1133">Transmembrane helix</keyword>
<dbReference type="PIRSF" id="PIRSF002808">
    <property type="entry name" value="Hexose_phosphate_transp"/>
    <property type="match status" value="1"/>
</dbReference>
<evidence type="ECO:0000256" key="2">
    <source>
        <dbReference type="ARBA" id="ARBA00022692"/>
    </source>
</evidence>
<dbReference type="EMBL" id="JAAGKH010000068">
    <property type="protein sequence ID" value="NDR89486.1"/>
    <property type="molecule type" value="Genomic_DNA"/>
</dbReference>
<dbReference type="InterPro" id="IPR000849">
    <property type="entry name" value="Sugar_P_transporter"/>
</dbReference>
<sequence>MNFLKPAKALPLLAKEQIQKAYPHWRLRMFLVAYIGYFIYYFGRSSFDVSKQYITTLTPDELGLIGAGLGIAYGISKFLMGNISDRSNAKVFLAIGLFITGLINLLLPSLLSLGVLVMFIAMLVNGWVQGMGWPACARIMTHWFCANERGTKMGIWNTAHNVGAGFLAIAVVPIGLLLFHDDWHGLFYVAGAMCIFVSILVLIFGADTPQSVGLPAIEVYKGYTTAEAHHEQEFSAKEIFLKYVLNNKWVWLIAIANAFVYCARYGLLSWSTYYLVNVKHMSTTTGLLGFALFELPAIPGTIIIGWITDKYFGSRRAPMGVICMLLFICALFVYWYSDTAWVLLLSLSAMGVLIYGPVALIGILALDLVPKKAGGTAAGFTGLFGYFLGTVGAQAVIGIIATMLGWDAVFIFLLGSCVIAIALLAVCWNLSYNQAFSD</sequence>
<feature type="transmembrane region" description="Helical" evidence="5">
    <location>
        <begin position="249"/>
        <end position="267"/>
    </location>
</feature>
<dbReference type="RefSeq" id="WP_003016826.1">
    <property type="nucleotide sequence ID" value="NZ_CP009693.1"/>
</dbReference>
<dbReference type="PROSITE" id="PS50850">
    <property type="entry name" value="MFS"/>
    <property type="match status" value="1"/>
</dbReference>
<dbReference type="PANTHER" id="PTHR43826:SF6">
    <property type="entry name" value="GLYCEROL-3-PHOSPHATE TRANSPORTER"/>
    <property type="match status" value="1"/>
</dbReference>
<dbReference type="KEGG" id="ftv:CH67_1907"/>
<feature type="transmembrane region" description="Helical" evidence="5">
    <location>
        <begin position="62"/>
        <end position="80"/>
    </location>
</feature>
<protein>
    <submittedName>
        <fullName evidence="8">MFS transporter</fullName>
    </submittedName>
</protein>
<evidence type="ECO:0000256" key="3">
    <source>
        <dbReference type="ARBA" id="ARBA00022989"/>
    </source>
</evidence>
<evidence type="ECO:0000313" key="7">
    <source>
        <dbReference type="EMBL" id="NDR89486.1"/>
    </source>
</evidence>
<dbReference type="GO" id="GO:0035435">
    <property type="term" value="P:phosphate ion transmembrane transport"/>
    <property type="evidence" value="ECO:0007669"/>
    <property type="project" value="TreeGrafter"/>
</dbReference>
<dbReference type="GO" id="GO:0005886">
    <property type="term" value="C:plasma membrane"/>
    <property type="evidence" value="ECO:0007669"/>
    <property type="project" value="TreeGrafter"/>
</dbReference>
<dbReference type="GO" id="GO:0061513">
    <property type="term" value="F:glucose 6-phosphate:phosphate antiporter activity"/>
    <property type="evidence" value="ECO:0007669"/>
    <property type="project" value="TreeGrafter"/>
</dbReference>
<dbReference type="InterPro" id="IPR051337">
    <property type="entry name" value="OPA_Antiporter"/>
</dbReference>
<dbReference type="InterPro" id="IPR036259">
    <property type="entry name" value="MFS_trans_sf"/>
</dbReference>
<feature type="transmembrane region" description="Helical" evidence="5">
    <location>
        <begin position="319"/>
        <end position="337"/>
    </location>
</feature>
<organism evidence="8">
    <name type="scientific">Francisella tularensis subsp. holarctica</name>
    <dbReference type="NCBI Taxonomy" id="119857"/>
    <lineage>
        <taxon>Bacteria</taxon>
        <taxon>Pseudomonadati</taxon>
        <taxon>Pseudomonadota</taxon>
        <taxon>Gammaproteobacteria</taxon>
        <taxon>Thiotrichales</taxon>
        <taxon>Francisellaceae</taxon>
        <taxon>Francisella</taxon>
    </lineage>
</organism>
<feature type="transmembrane region" description="Helical" evidence="5">
    <location>
        <begin position="185"/>
        <end position="206"/>
    </location>
</feature>
<dbReference type="GO" id="GO:0012505">
    <property type="term" value="C:endomembrane system"/>
    <property type="evidence" value="ECO:0007669"/>
    <property type="project" value="UniProtKB-SubCell"/>
</dbReference>
<accession>A0A0B3VVB6</accession>
<feature type="transmembrane region" description="Helical" evidence="5">
    <location>
        <begin position="410"/>
        <end position="432"/>
    </location>
</feature>